<keyword evidence="2" id="KW-1185">Reference proteome</keyword>
<proteinExistence type="predicted"/>
<protein>
    <submittedName>
        <fullName evidence="1">Uncharacterized protein</fullName>
    </submittedName>
</protein>
<sequence length="607" mass="70242">MDNLIEMLYEIQKEALWLRERETRAKERRNSLKQKSIQEGVQEPPVDDWIKALRRKFHTTNPKPIVVLSLFDGIGGIWAALRLLNIPFTGYSSEINPDAIQVLRERYPDIEHLGDIRKVTQDDVKQQIDLVVGGFPCQDLSCMGRRIGLHGQQSRLFFEVLRVLQTFKPKWFLVENVASMSWIDRDEISKYLKCYPIEIDSQELTPSKRKRLYWTNVPHPKSLPMIKEHHLTSLQSVLESGTALETKLGCILSNNFCPGSNVQLQRILDNETNSLRYISVAELEKVMGYPSGYTDVHFKNPVESRTFDRKHRKTRLCQQSKKLLPDTSLSIRWGLLGNSFSVAVIAYLLSPLLDHSVQQSGLEPFPFSQKLREDECAVMEPGEIWALFNAHERPNWYALIISTSGGRFSPSQTNGDRGPVDIHVRFLKLDPEYLNVENDKWNPIRGTGRYTLMPNIDAQNSWLPFSHRVISTIKLEDDYFIYPGKGQVWAVYDPKTHRPAPFFVYVLEMELHCGPGIPTKPGQEGYKAFCYLMQETVSPEIFRCTTKKLEYTDLSQFCFMVPFFYKNESGLFKLDYNAKGRKSLVDYHERQFKKHTQDLLDNMDDSV</sequence>
<reference evidence="2" key="1">
    <citation type="journal article" date="2024" name="Proc. Natl. Acad. Sci. U.S.A.">
        <title>Extraordinary preservation of gene collinearity over three hundred million years revealed in homosporous lycophytes.</title>
        <authorList>
            <person name="Li C."/>
            <person name="Wickell D."/>
            <person name="Kuo L.Y."/>
            <person name="Chen X."/>
            <person name="Nie B."/>
            <person name="Liao X."/>
            <person name="Peng D."/>
            <person name="Ji J."/>
            <person name="Jenkins J."/>
            <person name="Williams M."/>
            <person name="Shu S."/>
            <person name="Plott C."/>
            <person name="Barry K."/>
            <person name="Rajasekar S."/>
            <person name="Grimwood J."/>
            <person name="Han X."/>
            <person name="Sun S."/>
            <person name="Hou Z."/>
            <person name="He W."/>
            <person name="Dai G."/>
            <person name="Sun C."/>
            <person name="Schmutz J."/>
            <person name="Leebens-Mack J.H."/>
            <person name="Li F.W."/>
            <person name="Wang L."/>
        </authorList>
    </citation>
    <scope>NUCLEOTIDE SEQUENCE [LARGE SCALE GENOMIC DNA]</scope>
    <source>
        <strain evidence="2">cv. PW_Plant_1</strain>
    </source>
</reference>
<organism evidence="1 2">
    <name type="scientific">Diphasiastrum complanatum</name>
    <name type="common">Issler's clubmoss</name>
    <name type="synonym">Lycopodium complanatum</name>
    <dbReference type="NCBI Taxonomy" id="34168"/>
    <lineage>
        <taxon>Eukaryota</taxon>
        <taxon>Viridiplantae</taxon>
        <taxon>Streptophyta</taxon>
        <taxon>Embryophyta</taxon>
        <taxon>Tracheophyta</taxon>
        <taxon>Lycopodiopsida</taxon>
        <taxon>Lycopodiales</taxon>
        <taxon>Lycopodiaceae</taxon>
        <taxon>Lycopodioideae</taxon>
        <taxon>Diphasiastrum</taxon>
    </lineage>
</organism>
<comment type="caution">
    <text evidence="1">The sequence shown here is derived from an EMBL/GenBank/DDBJ whole genome shotgun (WGS) entry which is preliminary data.</text>
</comment>
<evidence type="ECO:0000313" key="2">
    <source>
        <dbReference type="Proteomes" id="UP001162992"/>
    </source>
</evidence>
<accession>A0ACC2CB87</accession>
<evidence type="ECO:0000313" key="1">
    <source>
        <dbReference type="EMBL" id="KAJ7539324.1"/>
    </source>
</evidence>
<dbReference type="EMBL" id="CM055102">
    <property type="protein sequence ID" value="KAJ7539324.1"/>
    <property type="molecule type" value="Genomic_DNA"/>
</dbReference>
<gene>
    <name evidence="1" type="ORF">O6H91_11G087200</name>
</gene>
<dbReference type="Proteomes" id="UP001162992">
    <property type="component" value="Chromosome 11"/>
</dbReference>
<name>A0ACC2CB87_DIPCM</name>